<evidence type="ECO:0008006" key="3">
    <source>
        <dbReference type="Google" id="ProtNLM"/>
    </source>
</evidence>
<sequence length="173" mass="19979">MNNLFDKFKTKEPKFNEEFRTSLFDRLSRKFGGAESTREDYGKHFSNNYELYVYAFFLGLYNNQYEPIPDQAKKVDFSFAIQNWGSKGTRIGRKDFTGIQEYIFSALIAKTDIDLLALEKGLISEEEAVKLLLTTMESFTNGGLMLIKEQLEENPNLLLQPTGFLQLIESQIN</sequence>
<gene>
    <name evidence="1" type="ORF">ACFQZX_00480</name>
</gene>
<reference evidence="2" key="1">
    <citation type="journal article" date="2019" name="Int. J. Syst. Evol. Microbiol.">
        <title>The Global Catalogue of Microorganisms (GCM) 10K type strain sequencing project: providing services to taxonomists for standard genome sequencing and annotation.</title>
        <authorList>
            <consortium name="The Broad Institute Genomics Platform"/>
            <consortium name="The Broad Institute Genome Sequencing Center for Infectious Disease"/>
            <person name="Wu L."/>
            <person name="Ma J."/>
        </authorList>
    </citation>
    <scope>NUCLEOTIDE SEQUENCE [LARGE SCALE GENOMIC DNA]</scope>
    <source>
        <strain evidence="2">CCUG 61484</strain>
    </source>
</reference>
<dbReference type="Proteomes" id="UP001597010">
    <property type="component" value="Unassembled WGS sequence"/>
</dbReference>
<organism evidence="1 2">
    <name type="scientific">Mucilaginibacter litoreus</name>
    <dbReference type="NCBI Taxonomy" id="1048221"/>
    <lineage>
        <taxon>Bacteria</taxon>
        <taxon>Pseudomonadati</taxon>
        <taxon>Bacteroidota</taxon>
        <taxon>Sphingobacteriia</taxon>
        <taxon>Sphingobacteriales</taxon>
        <taxon>Sphingobacteriaceae</taxon>
        <taxon>Mucilaginibacter</taxon>
    </lineage>
</organism>
<dbReference type="EMBL" id="JBHTHZ010000001">
    <property type="protein sequence ID" value="MFD0792067.1"/>
    <property type="molecule type" value="Genomic_DNA"/>
</dbReference>
<dbReference type="RefSeq" id="WP_377110778.1">
    <property type="nucleotide sequence ID" value="NZ_JBHTHZ010000001.1"/>
</dbReference>
<keyword evidence="2" id="KW-1185">Reference proteome</keyword>
<protein>
    <recommendedName>
        <fullName evidence="3">DNA phosphorothioation-dependent restriction protein DptG</fullName>
    </recommendedName>
</protein>
<accession>A0ABW3AM64</accession>
<proteinExistence type="predicted"/>
<comment type="caution">
    <text evidence="1">The sequence shown here is derived from an EMBL/GenBank/DDBJ whole genome shotgun (WGS) entry which is preliminary data.</text>
</comment>
<name>A0ABW3AM64_9SPHI</name>
<evidence type="ECO:0000313" key="1">
    <source>
        <dbReference type="EMBL" id="MFD0792067.1"/>
    </source>
</evidence>
<evidence type="ECO:0000313" key="2">
    <source>
        <dbReference type="Proteomes" id="UP001597010"/>
    </source>
</evidence>